<dbReference type="AlphaFoldDB" id="A0A9W6BU45"/>
<feature type="region of interest" description="Disordered" evidence="6">
    <location>
        <begin position="75"/>
        <end position="103"/>
    </location>
</feature>
<dbReference type="CDD" id="cd14704">
    <property type="entry name" value="bZIP_HY5-like"/>
    <property type="match status" value="1"/>
</dbReference>
<evidence type="ECO:0000256" key="5">
    <source>
        <dbReference type="SAM" id="Coils"/>
    </source>
</evidence>
<feature type="region of interest" description="Disordered" evidence="6">
    <location>
        <begin position="427"/>
        <end position="454"/>
    </location>
</feature>
<feature type="domain" description="BZIP" evidence="7">
    <location>
        <begin position="213"/>
        <end position="276"/>
    </location>
</feature>
<evidence type="ECO:0000256" key="4">
    <source>
        <dbReference type="ARBA" id="ARBA00023242"/>
    </source>
</evidence>
<dbReference type="PANTHER" id="PTHR19304">
    <property type="entry name" value="CYCLIC-AMP RESPONSE ELEMENT BINDING PROTEIN"/>
    <property type="match status" value="1"/>
</dbReference>
<evidence type="ECO:0000256" key="1">
    <source>
        <dbReference type="ARBA" id="ARBA00004123"/>
    </source>
</evidence>
<dbReference type="Gene3D" id="1.20.5.170">
    <property type="match status" value="1"/>
</dbReference>
<comment type="subcellular location">
    <subcellularLocation>
        <location evidence="1">Nucleus</location>
    </subcellularLocation>
</comment>
<sequence length="471" mass="48922">MEAEGVDLVALLEGGPLPQLPDDLDDLFTDDLVQFLTAPDGSEAPAQGHRQEPVALPSVMVAAPAAISAPSASSSASLSEAGTSPSSPALPPAPAPASACGAASTPLAPLQAQAAFAVPRLVTTVAAQQMWTAMLQAAYNNAAPATATACVDDAKARSMQPAGTSRQGSHDCSADSSDTDHDDHEMVDSKGKTAGNKRKAPEVDWRQIEDPAERRRQRRLAKNRVTAARSRERKKAMWSELEEKLKNVENENSQLRAMLEQFARENASLKSQLLTITRAGAAAGGVAGMPQARAGKTTDPAVILPVFIVTLLVVCSILPGDKACALLGSVLPIALLASMLGNGSGADGGANGSHSDGCFDSLFRLLHMLGTLLSGGSRVLKRSFKRLLFDRHRYVGHKWLQQFAAASFALLRDPGIGIKVDTSSSGVAAQQPLRPANGGQGEPEAAGTADKPGGGLSLLRAVVKLEPACSG</sequence>
<keyword evidence="3" id="KW-0804">Transcription</keyword>
<evidence type="ECO:0000313" key="9">
    <source>
        <dbReference type="Proteomes" id="UP001165080"/>
    </source>
</evidence>
<dbReference type="GO" id="GO:0003700">
    <property type="term" value="F:DNA-binding transcription factor activity"/>
    <property type="evidence" value="ECO:0007669"/>
    <property type="project" value="InterPro"/>
</dbReference>
<evidence type="ECO:0000256" key="3">
    <source>
        <dbReference type="ARBA" id="ARBA00023163"/>
    </source>
</evidence>
<dbReference type="EMBL" id="BRXU01000021">
    <property type="protein sequence ID" value="GLC58208.1"/>
    <property type="molecule type" value="Genomic_DNA"/>
</dbReference>
<feature type="region of interest" description="Disordered" evidence="6">
    <location>
        <begin position="158"/>
        <end position="202"/>
    </location>
</feature>
<organism evidence="8 9">
    <name type="scientific">Pleodorina starrii</name>
    <dbReference type="NCBI Taxonomy" id="330485"/>
    <lineage>
        <taxon>Eukaryota</taxon>
        <taxon>Viridiplantae</taxon>
        <taxon>Chlorophyta</taxon>
        <taxon>core chlorophytes</taxon>
        <taxon>Chlorophyceae</taxon>
        <taxon>CS clade</taxon>
        <taxon>Chlamydomonadales</taxon>
        <taxon>Volvocaceae</taxon>
        <taxon>Pleodorina</taxon>
    </lineage>
</organism>
<keyword evidence="4" id="KW-0539">Nucleus</keyword>
<dbReference type="InterPro" id="IPR046347">
    <property type="entry name" value="bZIP_sf"/>
</dbReference>
<proteinExistence type="predicted"/>
<dbReference type="SUPFAM" id="SSF57959">
    <property type="entry name" value="Leucine zipper domain"/>
    <property type="match status" value="1"/>
</dbReference>
<feature type="compositionally biased region" description="Basic and acidic residues" evidence="6">
    <location>
        <begin position="168"/>
        <end position="191"/>
    </location>
</feature>
<evidence type="ECO:0000256" key="2">
    <source>
        <dbReference type="ARBA" id="ARBA00023015"/>
    </source>
</evidence>
<reference evidence="8 9" key="1">
    <citation type="journal article" date="2023" name="Commun. Biol.">
        <title>Reorganization of the ancestral sex-determining regions during the evolution of trioecy in Pleodorina starrii.</title>
        <authorList>
            <person name="Takahashi K."/>
            <person name="Suzuki S."/>
            <person name="Kawai-Toyooka H."/>
            <person name="Yamamoto K."/>
            <person name="Hamaji T."/>
            <person name="Ootsuki R."/>
            <person name="Yamaguchi H."/>
            <person name="Kawachi M."/>
            <person name="Higashiyama T."/>
            <person name="Nozaki H."/>
        </authorList>
    </citation>
    <scope>NUCLEOTIDE SEQUENCE [LARGE SCALE GENOMIC DNA]</scope>
    <source>
        <strain evidence="8 9">NIES-4479</strain>
    </source>
</reference>
<dbReference type="Pfam" id="PF00170">
    <property type="entry name" value="bZIP_1"/>
    <property type="match status" value="1"/>
</dbReference>
<dbReference type="InterPro" id="IPR004827">
    <property type="entry name" value="bZIP"/>
</dbReference>
<keyword evidence="9" id="KW-1185">Reference proteome</keyword>
<feature type="compositionally biased region" description="Low complexity" evidence="6">
    <location>
        <begin position="75"/>
        <end position="87"/>
    </location>
</feature>
<dbReference type="GO" id="GO:0005634">
    <property type="term" value="C:nucleus"/>
    <property type="evidence" value="ECO:0007669"/>
    <property type="project" value="UniProtKB-SubCell"/>
</dbReference>
<evidence type="ECO:0000313" key="8">
    <source>
        <dbReference type="EMBL" id="GLC58208.1"/>
    </source>
</evidence>
<evidence type="ECO:0000259" key="7">
    <source>
        <dbReference type="PROSITE" id="PS50217"/>
    </source>
</evidence>
<dbReference type="OrthoDB" id="644067at2759"/>
<dbReference type="PROSITE" id="PS50217">
    <property type="entry name" value="BZIP"/>
    <property type="match status" value="1"/>
</dbReference>
<dbReference type="SMART" id="SM00338">
    <property type="entry name" value="BRLZ"/>
    <property type="match status" value="1"/>
</dbReference>
<dbReference type="Proteomes" id="UP001165080">
    <property type="component" value="Unassembled WGS sequence"/>
</dbReference>
<evidence type="ECO:0000256" key="6">
    <source>
        <dbReference type="SAM" id="MobiDB-lite"/>
    </source>
</evidence>
<feature type="coiled-coil region" evidence="5">
    <location>
        <begin position="231"/>
        <end position="272"/>
    </location>
</feature>
<comment type="caution">
    <text evidence="8">The sequence shown here is derived from an EMBL/GenBank/DDBJ whole genome shotgun (WGS) entry which is preliminary data.</text>
</comment>
<accession>A0A9W6BU45</accession>
<gene>
    <name evidence="8" type="primary">PLEST007688</name>
    <name evidence="8" type="ORF">PLESTB_001330800</name>
</gene>
<feature type="region of interest" description="Disordered" evidence="6">
    <location>
        <begin position="209"/>
        <end position="228"/>
    </location>
</feature>
<keyword evidence="2" id="KW-0805">Transcription regulation</keyword>
<name>A0A9W6BU45_9CHLO</name>
<keyword evidence="5" id="KW-0175">Coiled coil</keyword>
<protein>
    <recommendedName>
        <fullName evidence="7">BZIP domain-containing protein</fullName>
    </recommendedName>
</protein>
<dbReference type="InterPro" id="IPR051027">
    <property type="entry name" value="bZIP_transcription_factors"/>
</dbReference>